<accession>A0A1E5GD67</accession>
<dbReference type="Pfam" id="PF06030">
    <property type="entry name" value="WxLIP_PGBD"/>
    <property type="match status" value="1"/>
</dbReference>
<dbReference type="RefSeq" id="WP_069664444.1">
    <property type="nucleotide sequence ID" value="NZ_JBHUJJ010000001.1"/>
</dbReference>
<dbReference type="EMBL" id="MIJY01000043">
    <property type="protein sequence ID" value="OEG10663.1"/>
    <property type="molecule type" value="Genomic_DNA"/>
</dbReference>
<dbReference type="PROSITE" id="PS51257">
    <property type="entry name" value="PROKAR_LIPOPROTEIN"/>
    <property type="match status" value="1"/>
</dbReference>
<keyword evidence="2" id="KW-1133">Transmembrane helix</keyword>
<proteinExistence type="predicted"/>
<feature type="compositionally biased region" description="Basic residues" evidence="1">
    <location>
        <begin position="345"/>
        <end position="359"/>
    </location>
</feature>
<keyword evidence="6" id="KW-1185">Reference proteome</keyword>
<keyword evidence="2" id="KW-0812">Transmembrane</keyword>
<feature type="domain" description="WxL Interacting Protein peptidoglycan binding" evidence="3">
    <location>
        <begin position="36"/>
        <end position="154"/>
    </location>
</feature>
<reference evidence="6" key="1">
    <citation type="submission" date="2016-09" db="EMBL/GenBank/DDBJ databases">
        <authorList>
            <person name="Gulvik C.A."/>
        </authorList>
    </citation>
    <scope>NUCLEOTIDE SEQUENCE [LARGE SCALE GENOMIC DNA]</scope>
    <source>
        <strain evidence="6">LMG 8895</strain>
    </source>
</reference>
<evidence type="ECO:0000256" key="1">
    <source>
        <dbReference type="SAM" id="MobiDB-lite"/>
    </source>
</evidence>
<sequence length="366" mass="42010">MKKRLLLGGFITVLIACIFPIVSYSQEQPKNNIEYFSYELIFPKNQQNRKLGYYDLLVKKGEKQTVQLKLNNKSDKPMKIAVDLNSTKTNSNGIIEYGSNELKNDKSLDYDFPTIVKAPEEVLLEPKSSKVIDLVINVPKKAFEGYIAGGIRLQPVNTEEEPSDEETMVKNEFAYIIGMLLSESNVEKVAPELELNEVYYKLENAEDNLFIDVSNTKAIFIEDLETVITVKDEKTNNKVFETEKSNMKMAPNTKMLLRIPLKFPLYDKKMDAGDYLVDVQFKEKSGLKWSWSKKINVKNHNDKHKDSLESDNTDSSKISIMFIALIALFIAIGAVLAGYFYKKSRKPKKNDKRKNKIKRSITEKER</sequence>
<keyword evidence="2" id="KW-0472">Membrane</keyword>
<dbReference type="AlphaFoldDB" id="A0A1E5GD67"/>
<evidence type="ECO:0000259" key="4">
    <source>
        <dbReference type="Pfam" id="PF11797"/>
    </source>
</evidence>
<dbReference type="PATRIC" id="fig|332950.4.peg.4086"/>
<dbReference type="Pfam" id="PF11797">
    <property type="entry name" value="WxLIP_HBD"/>
    <property type="match status" value="1"/>
</dbReference>
<name>A0A1E5GD67_9ENTE</name>
<evidence type="ECO:0000259" key="3">
    <source>
        <dbReference type="Pfam" id="PF06030"/>
    </source>
</evidence>
<feature type="transmembrane region" description="Helical" evidence="2">
    <location>
        <begin position="318"/>
        <end position="341"/>
    </location>
</feature>
<organism evidence="5 6">
    <name type="scientific">Enterococcus termitis</name>
    <dbReference type="NCBI Taxonomy" id="332950"/>
    <lineage>
        <taxon>Bacteria</taxon>
        <taxon>Bacillati</taxon>
        <taxon>Bacillota</taxon>
        <taxon>Bacilli</taxon>
        <taxon>Lactobacillales</taxon>
        <taxon>Enterococcaceae</taxon>
        <taxon>Enterococcus</taxon>
    </lineage>
</organism>
<feature type="domain" description="WxL Interacting Protein host binding" evidence="4">
    <location>
        <begin position="165"/>
        <end position="301"/>
    </location>
</feature>
<feature type="region of interest" description="Disordered" evidence="1">
    <location>
        <begin position="345"/>
        <end position="366"/>
    </location>
</feature>
<evidence type="ECO:0000313" key="5">
    <source>
        <dbReference type="EMBL" id="OEG10663.1"/>
    </source>
</evidence>
<comment type="caution">
    <text evidence="5">The sequence shown here is derived from an EMBL/GenBank/DDBJ whole genome shotgun (WGS) entry which is preliminary data.</text>
</comment>
<dbReference type="InterPro" id="IPR010317">
    <property type="entry name" value="WxLIP_PGBD"/>
</dbReference>
<protein>
    <submittedName>
        <fullName evidence="5">Uncharacterized protein</fullName>
    </submittedName>
</protein>
<evidence type="ECO:0000313" key="6">
    <source>
        <dbReference type="Proteomes" id="UP000095094"/>
    </source>
</evidence>
<dbReference type="OrthoDB" id="2148359at2"/>
<dbReference type="Proteomes" id="UP000095094">
    <property type="component" value="Unassembled WGS sequence"/>
</dbReference>
<dbReference type="InterPro" id="IPR021759">
    <property type="entry name" value="WxLIP_HBD"/>
</dbReference>
<gene>
    <name evidence="5" type="ORF">BCR25_09380</name>
</gene>
<evidence type="ECO:0000256" key="2">
    <source>
        <dbReference type="SAM" id="Phobius"/>
    </source>
</evidence>